<feature type="transmembrane region" description="Helical" evidence="1">
    <location>
        <begin position="21"/>
        <end position="43"/>
    </location>
</feature>
<name>A0ABV8L3Z8_9NOCA</name>
<proteinExistence type="predicted"/>
<reference evidence="3" key="1">
    <citation type="journal article" date="2019" name="Int. J. Syst. Evol. Microbiol.">
        <title>The Global Catalogue of Microorganisms (GCM) 10K type strain sequencing project: providing services to taxonomists for standard genome sequencing and annotation.</title>
        <authorList>
            <consortium name="The Broad Institute Genomics Platform"/>
            <consortium name="The Broad Institute Genome Sequencing Center for Infectious Disease"/>
            <person name="Wu L."/>
            <person name="Ma J."/>
        </authorList>
    </citation>
    <scope>NUCLEOTIDE SEQUENCE [LARGE SCALE GENOMIC DNA]</scope>
    <source>
        <strain evidence="3">CGMCC 4.7204</strain>
    </source>
</reference>
<keyword evidence="1" id="KW-1133">Transmembrane helix</keyword>
<sequence>MEASEPSGLQRCNGFRIAVGIAQIVLGFVAGYLVTWATMLAVLEFEIATGWMLPWLMDTWLVPAAVTVGLVSIAWVTLPRLRIALVSAAVGTVTTSGIFLWLFVTW</sequence>
<evidence type="ECO:0000313" key="2">
    <source>
        <dbReference type="EMBL" id="MFC4125582.1"/>
    </source>
</evidence>
<feature type="transmembrane region" description="Helical" evidence="1">
    <location>
        <begin position="55"/>
        <end position="76"/>
    </location>
</feature>
<evidence type="ECO:0000256" key="1">
    <source>
        <dbReference type="SAM" id="Phobius"/>
    </source>
</evidence>
<feature type="transmembrane region" description="Helical" evidence="1">
    <location>
        <begin position="83"/>
        <end position="104"/>
    </location>
</feature>
<comment type="caution">
    <text evidence="2">The sequence shown here is derived from an EMBL/GenBank/DDBJ whole genome shotgun (WGS) entry which is preliminary data.</text>
</comment>
<keyword evidence="1" id="KW-0812">Transmembrane</keyword>
<gene>
    <name evidence="2" type="ORF">ACFOW8_11635</name>
</gene>
<accession>A0ABV8L3Z8</accession>
<evidence type="ECO:0000313" key="3">
    <source>
        <dbReference type="Proteomes" id="UP001595767"/>
    </source>
</evidence>
<protein>
    <submittedName>
        <fullName evidence="2">Uncharacterized protein</fullName>
    </submittedName>
</protein>
<dbReference type="Proteomes" id="UP001595767">
    <property type="component" value="Unassembled WGS sequence"/>
</dbReference>
<keyword evidence="1" id="KW-0472">Membrane</keyword>
<keyword evidence="3" id="KW-1185">Reference proteome</keyword>
<dbReference type="EMBL" id="JBHSBA010000005">
    <property type="protein sequence ID" value="MFC4125582.1"/>
    <property type="molecule type" value="Genomic_DNA"/>
</dbReference>
<organism evidence="2 3">
    <name type="scientific">Nocardia rhizosphaerae</name>
    <dbReference type="NCBI Taxonomy" id="1691571"/>
    <lineage>
        <taxon>Bacteria</taxon>
        <taxon>Bacillati</taxon>
        <taxon>Actinomycetota</taxon>
        <taxon>Actinomycetes</taxon>
        <taxon>Mycobacteriales</taxon>
        <taxon>Nocardiaceae</taxon>
        <taxon>Nocardia</taxon>
    </lineage>
</organism>
<dbReference type="RefSeq" id="WP_378549878.1">
    <property type="nucleotide sequence ID" value="NZ_JBHSBA010000005.1"/>
</dbReference>